<name>A0A0E3KQN1_METTE</name>
<proteinExistence type="predicted"/>
<dbReference type="AlphaFoldDB" id="A0A0E3KQN1"/>
<dbReference type="PATRIC" id="fig|1434121.4.peg.259"/>
<dbReference type="RefSeq" id="WP_048166460.1">
    <property type="nucleotide sequence ID" value="NZ_CP009502.1"/>
</dbReference>
<organism evidence="1 2">
    <name type="scientific">Methanosarcina thermophila CHTI-55</name>
    <dbReference type="NCBI Taxonomy" id="1434121"/>
    <lineage>
        <taxon>Archaea</taxon>
        <taxon>Methanobacteriati</taxon>
        <taxon>Methanobacteriota</taxon>
        <taxon>Stenosarchaea group</taxon>
        <taxon>Methanomicrobia</taxon>
        <taxon>Methanosarcinales</taxon>
        <taxon>Methanosarcinaceae</taxon>
        <taxon>Methanosarcina</taxon>
    </lineage>
</organism>
<dbReference type="Proteomes" id="UP000056925">
    <property type="component" value="Chromosome"/>
</dbReference>
<evidence type="ECO:0000313" key="1">
    <source>
        <dbReference type="EMBL" id="AKB14525.1"/>
    </source>
</evidence>
<dbReference type="GeneID" id="41601471"/>
<dbReference type="KEGG" id="mthe:MSTHC_0207"/>
<gene>
    <name evidence="1" type="ORF">MSTHC_0207</name>
</gene>
<evidence type="ECO:0000313" key="2">
    <source>
        <dbReference type="Proteomes" id="UP000056925"/>
    </source>
</evidence>
<protein>
    <submittedName>
        <fullName evidence="1">Uncharacterized protein</fullName>
    </submittedName>
</protein>
<accession>A0A0E3KQN1</accession>
<dbReference type="EMBL" id="CP009502">
    <property type="protein sequence ID" value="AKB14525.1"/>
    <property type="molecule type" value="Genomic_DNA"/>
</dbReference>
<sequence length="110" mass="11840">MAISGQWNLHYSWGCSGSYIQVGITFNSNGTFSIPSQNLAGRWTQNDGMILWQFNNNASYGGNLAGNAMVGIMSTFAGLNGCWYAIKAGSTVMPAEEEKVEFDAAGEEVK</sequence>
<dbReference type="HOGENOM" id="CLU_2165306_0_0_2"/>
<reference evidence="1 2" key="1">
    <citation type="submission" date="2014-07" db="EMBL/GenBank/DDBJ databases">
        <title>Methanogenic archaea and the global carbon cycle.</title>
        <authorList>
            <person name="Henriksen J.R."/>
            <person name="Luke J."/>
            <person name="Reinhart S."/>
            <person name="Benedict M.N."/>
            <person name="Youngblut N.D."/>
            <person name="Metcalf M.E."/>
            <person name="Whitaker R.J."/>
            <person name="Metcalf W.W."/>
        </authorList>
    </citation>
    <scope>NUCLEOTIDE SEQUENCE [LARGE SCALE GENOMIC DNA]</scope>
    <source>
        <strain evidence="1 2">CHTI-55</strain>
    </source>
</reference>